<dbReference type="Proteomes" id="UP000325081">
    <property type="component" value="Unassembled WGS sequence"/>
</dbReference>
<protein>
    <submittedName>
        <fullName evidence="1">DNA-directed RNA polymerase subunit beta</fullName>
    </submittedName>
</protein>
<dbReference type="EMBL" id="BKCP01011514">
    <property type="protein sequence ID" value="GER54746.1"/>
    <property type="molecule type" value="Genomic_DNA"/>
</dbReference>
<dbReference type="GO" id="GO:0000428">
    <property type="term" value="C:DNA-directed RNA polymerase complex"/>
    <property type="evidence" value="ECO:0007669"/>
    <property type="project" value="UniProtKB-KW"/>
</dbReference>
<proteinExistence type="predicted"/>
<keyword evidence="1" id="KW-0240">DNA-directed RNA polymerase</keyword>
<evidence type="ECO:0000313" key="1">
    <source>
        <dbReference type="EMBL" id="GER54746.1"/>
    </source>
</evidence>
<comment type="caution">
    <text evidence="1">The sequence shown here is derived from an EMBL/GenBank/DDBJ whole genome shotgun (WGS) entry which is preliminary data.</text>
</comment>
<keyword evidence="2" id="KW-1185">Reference proteome</keyword>
<accession>A0A5A7RBU3</accession>
<evidence type="ECO:0000313" key="2">
    <source>
        <dbReference type="Proteomes" id="UP000325081"/>
    </source>
</evidence>
<sequence>MSERPTAGTRGEGSHHLIFFQLSFLLLPSARLPTIAYQNSVPIIESSVSYKTQRGYLQFFKDKLSSLKRKENQSKIESIPARFVIAFESASAVETPRAPPMTSSPNNSFANFSFIVSISKNRAEMWCFCFWLRLRHLAMGAHSSFSREEKEPKWLVVVEEEAESSSSNESLMHTLVRLSLSYDPLLRMHVSSPLHYAIDLASHGNLILSPKQVMCLSFDMALN</sequence>
<keyword evidence="1" id="KW-0804">Transcription</keyword>
<reference evidence="2" key="1">
    <citation type="journal article" date="2019" name="Curr. Biol.">
        <title>Genome Sequence of Striga asiatica Provides Insight into the Evolution of Plant Parasitism.</title>
        <authorList>
            <person name="Yoshida S."/>
            <person name="Kim S."/>
            <person name="Wafula E.K."/>
            <person name="Tanskanen J."/>
            <person name="Kim Y.M."/>
            <person name="Honaas L."/>
            <person name="Yang Z."/>
            <person name="Spallek T."/>
            <person name="Conn C.E."/>
            <person name="Ichihashi Y."/>
            <person name="Cheong K."/>
            <person name="Cui S."/>
            <person name="Der J.P."/>
            <person name="Gundlach H."/>
            <person name="Jiao Y."/>
            <person name="Hori C."/>
            <person name="Ishida J.K."/>
            <person name="Kasahara H."/>
            <person name="Kiba T."/>
            <person name="Kim M.S."/>
            <person name="Koo N."/>
            <person name="Laohavisit A."/>
            <person name="Lee Y.H."/>
            <person name="Lumba S."/>
            <person name="McCourt P."/>
            <person name="Mortimer J.C."/>
            <person name="Mutuku J.M."/>
            <person name="Nomura T."/>
            <person name="Sasaki-Sekimoto Y."/>
            <person name="Seto Y."/>
            <person name="Wang Y."/>
            <person name="Wakatake T."/>
            <person name="Sakakibara H."/>
            <person name="Demura T."/>
            <person name="Yamaguchi S."/>
            <person name="Yoneyama K."/>
            <person name="Manabe R.I."/>
            <person name="Nelson D.C."/>
            <person name="Schulman A.H."/>
            <person name="Timko M.P."/>
            <person name="dePamphilis C.W."/>
            <person name="Choi D."/>
            <person name="Shirasu K."/>
        </authorList>
    </citation>
    <scope>NUCLEOTIDE SEQUENCE [LARGE SCALE GENOMIC DNA]</scope>
    <source>
        <strain evidence="2">cv. UVA1</strain>
    </source>
</reference>
<gene>
    <name evidence="1" type="ORF">STAS_32363</name>
</gene>
<dbReference type="AlphaFoldDB" id="A0A5A7RBU3"/>
<name>A0A5A7RBU3_STRAF</name>
<organism evidence="1 2">
    <name type="scientific">Striga asiatica</name>
    <name type="common">Asiatic witchweed</name>
    <name type="synonym">Buchnera asiatica</name>
    <dbReference type="NCBI Taxonomy" id="4170"/>
    <lineage>
        <taxon>Eukaryota</taxon>
        <taxon>Viridiplantae</taxon>
        <taxon>Streptophyta</taxon>
        <taxon>Embryophyta</taxon>
        <taxon>Tracheophyta</taxon>
        <taxon>Spermatophyta</taxon>
        <taxon>Magnoliopsida</taxon>
        <taxon>eudicotyledons</taxon>
        <taxon>Gunneridae</taxon>
        <taxon>Pentapetalae</taxon>
        <taxon>asterids</taxon>
        <taxon>lamiids</taxon>
        <taxon>Lamiales</taxon>
        <taxon>Orobanchaceae</taxon>
        <taxon>Buchnereae</taxon>
        <taxon>Striga</taxon>
    </lineage>
</organism>